<dbReference type="InterPro" id="IPR015919">
    <property type="entry name" value="Cadherin-like_sf"/>
</dbReference>
<feature type="chain" id="PRO_5014420655" evidence="5">
    <location>
        <begin position="20"/>
        <end position="149"/>
    </location>
</feature>
<evidence type="ECO:0000313" key="8">
    <source>
        <dbReference type="Proteomes" id="UP000236370"/>
    </source>
</evidence>
<keyword evidence="4" id="KW-0106">Calcium</keyword>
<name>A0A2J8JUG2_PANTR</name>
<keyword evidence="3" id="KW-0325">Glycoprotein</keyword>
<evidence type="ECO:0000256" key="1">
    <source>
        <dbReference type="ARBA" id="ARBA00004370"/>
    </source>
</evidence>
<accession>A0A2J8JUG2</accession>
<comment type="caution">
    <text evidence="7">The sequence shown here is derived from an EMBL/GenBank/DDBJ whole genome shotgun (WGS) entry which is preliminary data.</text>
</comment>
<dbReference type="GO" id="GO:0016020">
    <property type="term" value="C:membrane"/>
    <property type="evidence" value="ECO:0007669"/>
    <property type="project" value="UniProtKB-SubCell"/>
</dbReference>
<reference evidence="7 8" key="1">
    <citation type="submission" date="2017-12" db="EMBL/GenBank/DDBJ databases">
        <title>High-resolution comparative analysis of great ape genomes.</title>
        <authorList>
            <person name="Pollen A."/>
            <person name="Hastie A."/>
            <person name="Hormozdiari F."/>
            <person name="Dougherty M."/>
            <person name="Liu R."/>
            <person name="Chaisson M."/>
            <person name="Hoppe E."/>
            <person name="Hill C."/>
            <person name="Pang A."/>
            <person name="Hillier L."/>
            <person name="Baker C."/>
            <person name="Armstrong J."/>
            <person name="Shendure J."/>
            <person name="Paten B."/>
            <person name="Wilson R."/>
            <person name="Chao H."/>
            <person name="Schneider V."/>
            <person name="Ventura M."/>
            <person name="Kronenberg Z."/>
            <person name="Murali S."/>
            <person name="Gordon D."/>
            <person name="Cantsilieris S."/>
            <person name="Munson K."/>
            <person name="Nelson B."/>
            <person name="Raja A."/>
            <person name="Underwood J."/>
            <person name="Diekhans M."/>
            <person name="Fiddes I."/>
            <person name="Haussler D."/>
            <person name="Eichler E."/>
        </authorList>
    </citation>
    <scope>NUCLEOTIDE SEQUENCE [LARGE SCALE GENOMIC DNA]</scope>
    <source>
        <strain evidence="7">Yerkes chimp pedigree #C0471</strain>
    </source>
</reference>
<evidence type="ECO:0000256" key="4">
    <source>
        <dbReference type="PROSITE-ProRule" id="PRU00043"/>
    </source>
</evidence>
<dbReference type="InterPro" id="IPR002126">
    <property type="entry name" value="Cadherin-like_dom"/>
</dbReference>
<dbReference type="Proteomes" id="UP000236370">
    <property type="component" value="Unassembled WGS sequence"/>
</dbReference>
<organism evidence="7 8">
    <name type="scientific">Pan troglodytes</name>
    <name type="common">Chimpanzee</name>
    <dbReference type="NCBI Taxonomy" id="9598"/>
    <lineage>
        <taxon>Eukaryota</taxon>
        <taxon>Metazoa</taxon>
        <taxon>Chordata</taxon>
        <taxon>Craniata</taxon>
        <taxon>Vertebrata</taxon>
        <taxon>Euteleostomi</taxon>
        <taxon>Mammalia</taxon>
        <taxon>Eutheria</taxon>
        <taxon>Euarchontoglires</taxon>
        <taxon>Primates</taxon>
        <taxon>Haplorrhini</taxon>
        <taxon>Catarrhini</taxon>
        <taxon>Hominidae</taxon>
        <taxon>Pan</taxon>
    </lineage>
</organism>
<sequence>MQEAIILLALLGAMSGGETLHLILLPATGNVAENSPPGTSVHKFSVKLSASLSPVIPGFPQIINSNPLTEAFRVNWLSGTYFEVVTTGMEQLDFETGPNIFDLQIYVKDEVGVTDLQVLTVQVTDVNEPPQFQGNLAEARHECTQSWRN</sequence>
<dbReference type="AlphaFoldDB" id="A0A2J8JUG2"/>
<evidence type="ECO:0000259" key="6">
    <source>
        <dbReference type="PROSITE" id="PS50268"/>
    </source>
</evidence>
<evidence type="ECO:0000256" key="2">
    <source>
        <dbReference type="ARBA" id="ARBA00023136"/>
    </source>
</evidence>
<dbReference type="PROSITE" id="PS50268">
    <property type="entry name" value="CADHERIN_2"/>
    <property type="match status" value="1"/>
</dbReference>
<keyword evidence="2" id="KW-0472">Membrane</keyword>
<dbReference type="EMBL" id="NBAG03000424">
    <property type="protein sequence ID" value="PNI26384.1"/>
    <property type="molecule type" value="Genomic_DNA"/>
</dbReference>
<evidence type="ECO:0000313" key="7">
    <source>
        <dbReference type="EMBL" id="PNI26384.1"/>
    </source>
</evidence>
<feature type="domain" description="Cadherin" evidence="6">
    <location>
        <begin position="23"/>
        <end position="132"/>
    </location>
</feature>
<keyword evidence="5" id="KW-0732">Signal</keyword>
<comment type="subcellular location">
    <subcellularLocation>
        <location evidence="1">Membrane</location>
    </subcellularLocation>
</comment>
<protein>
    <submittedName>
        <fullName evidence="7">CDHR3 isoform 9</fullName>
    </submittedName>
</protein>
<proteinExistence type="predicted"/>
<dbReference type="SUPFAM" id="SSF49313">
    <property type="entry name" value="Cadherin-like"/>
    <property type="match status" value="1"/>
</dbReference>
<dbReference type="GO" id="GO:0007156">
    <property type="term" value="P:homophilic cell adhesion via plasma membrane adhesion molecules"/>
    <property type="evidence" value="ECO:0007669"/>
    <property type="project" value="InterPro"/>
</dbReference>
<feature type="signal peptide" evidence="5">
    <location>
        <begin position="1"/>
        <end position="19"/>
    </location>
</feature>
<dbReference type="Gene3D" id="2.60.40.60">
    <property type="entry name" value="Cadherins"/>
    <property type="match status" value="1"/>
</dbReference>
<dbReference type="GO" id="GO:0005509">
    <property type="term" value="F:calcium ion binding"/>
    <property type="evidence" value="ECO:0007669"/>
    <property type="project" value="UniProtKB-UniRule"/>
</dbReference>
<dbReference type="CDD" id="cd11304">
    <property type="entry name" value="Cadherin_repeat"/>
    <property type="match status" value="1"/>
</dbReference>
<evidence type="ECO:0000256" key="5">
    <source>
        <dbReference type="SAM" id="SignalP"/>
    </source>
</evidence>
<gene>
    <name evidence="7" type="ORF">CK820_G0044358</name>
</gene>
<evidence type="ECO:0000256" key="3">
    <source>
        <dbReference type="ARBA" id="ARBA00023180"/>
    </source>
</evidence>